<proteinExistence type="predicted"/>
<feature type="region of interest" description="Disordered" evidence="1">
    <location>
        <begin position="50"/>
        <end position="159"/>
    </location>
</feature>
<comment type="caution">
    <text evidence="2">The sequence shown here is derived from an EMBL/GenBank/DDBJ whole genome shotgun (WGS) entry which is preliminary data.</text>
</comment>
<dbReference type="EMBL" id="CAUEEQ010037218">
    <property type="protein sequence ID" value="CAJ0953724.1"/>
    <property type="molecule type" value="Genomic_DNA"/>
</dbReference>
<name>A0ABN9LXV2_9NEOB</name>
<evidence type="ECO:0000256" key="1">
    <source>
        <dbReference type="SAM" id="MobiDB-lite"/>
    </source>
</evidence>
<feature type="compositionally biased region" description="Low complexity" evidence="1">
    <location>
        <begin position="133"/>
        <end position="146"/>
    </location>
</feature>
<dbReference type="Proteomes" id="UP001176940">
    <property type="component" value="Unassembled WGS sequence"/>
</dbReference>
<accession>A0ABN9LXV2</accession>
<feature type="region of interest" description="Disordered" evidence="1">
    <location>
        <begin position="1"/>
        <end position="34"/>
    </location>
</feature>
<keyword evidence="3" id="KW-1185">Reference proteome</keyword>
<dbReference type="InterPro" id="IPR052621">
    <property type="entry name" value="Cell_Prolif/Cornif_Regul"/>
</dbReference>
<feature type="compositionally biased region" description="Basic residues" evidence="1">
    <location>
        <begin position="1"/>
        <end position="11"/>
    </location>
</feature>
<feature type="compositionally biased region" description="Polar residues" evidence="1">
    <location>
        <begin position="98"/>
        <end position="132"/>
    </location>
</feature>
<dbReference type="PANTHER" id="PTHR15468:SF2">
    <property type="entry name" value="ZINC FINGER PROTEIN 185"/>
    <property type="match status" value="1"/>
</dbReference>
<evidence type="ECO:0000313" key="2">
    <source>
        <dbReference type="EMBL" id="CAJ0953724.1"/>
    </source>
</evidence>
<gene>
    <name evidence="2" type="ORF">RIMI_LOCUS14431081</name>
</gene>
<evidence type="ECO:0000313" key="3">
    <source>
        <dbReference type="Proteomes" id="UP001176940"/>
    </source>
</evidence>
<reference evidence="2" key="1">
    <citation type="submission" date="2023-07" db="EMBL/GenBank/DDBJ databases">
        <authorList>
            <person name="Stuckert A."/>
        </authorList>
    </citation>
    <scope>NUCLEOTIDE SEQUENCE</scope>
</reference>
<organism evidence="2 3">
    <name type="scientific">Ranitomeya imitator</name>
    <name type="common">mimic poison frog</name>
    <dbReference type="NCBI Taxonomy" id="111125"/>
    <lineage>
        <taxon>Eukaryota</taxon>
        <taxon>Metazoa</taxon>
        <taxon>Chordata</taxon>
        <taxon>Craniata</taxon>
        <taxon>Vertebrata</taxon>
        <taxon>Euteleostomi</taxon>
        <taxon>Amphibia</taxon>
        <taxon>Batrachia</taxon>
        <taxon>Anura</taxon>
        <taxon>Neobatrachia</taxon>
        <taxon>Hyloidea</taxon>
        <taxon>Dendrobatidae</taxon>
        <taxon>Dendrobatinae</taxon>
        <taxon>Ranitomeya</taxon>
    </lineage>
</organism>
<sequence length="159" mass="17297">MEGHRGKRKTSKISGAAAIGGGYQFKGEEMSASEAERKNILKQMKVRTTYKKDKSWINQQNSEDERDEIPSPISPQLKSLEGRKSLWSPTPDSKPERNSGSFTAKEIITTSSSPPVQSVNKQFSYSANESNKSSSTSQPSPPSSTTGANNGPVTKLMSL</sequence>
<protein>
    <submittedName>
        <fullName evidence="2">Uncharacterized protein</fullName>
    </submittedName>
</protein>
<dbReference type="PANTHER" id="PTHR15468">
    <property type="entry name" value="ZNF185"/>
    <property type="match status" value="1"/>
</dbReference>